<organism evidence="2 3">
    <name type="scientific">Desulfobacter postgatei</name>
    <dbReference type="NCBI Taxonomy" id="2293"/>
    <lineage>
        <taxon>Bacteria</taxon>
        <taxon>Pseudomonadati</taxon>
        <taxon>Thermodesulfobacteriota</taxon>
        <taxon>Desulfobacteria</taxon>
        <taxon>Desulfobacterales</taxon>
        <taxon>Desulfobacteraceae</taxon>
        <taxon>Desulfobacter</taxon>
    </lineage>
</organism>
<evidence type="ECO:0000256" key="1">
    <source>
        <dbReference type="SAM" id="SignalP"/>
    </source>
</evidence>
<proteinExistence type="predicted"/>
<evidence type="ECO:0008006" key="4">
    <source>
        <dbReference type="Google" id="ProtNLM"/>
    </source>
</evidence>
<protein>
    <recommendedName>
        <fullName evidence="4">PEP-CTERM sorting domain-containing protein</fullName>
    </recommendedName>
</protein>
<keyword evidence="1" id="KW-0732">Signal</keyword>
<accession>A0A2G6MQJ0</accession>
<feature type="chain" id="PRO_5013694129" description="PEP-CTERM sorting domain-containing protein" evidence="1">
    <location>
        <begin position="31"/>
        <end position="205"/>
    </location>
</feature>
<dbReference type="Proteomes" id="UP000231203">
    <property type="component" value="Unassembled WGS sequence"/>
</dbReference>
<gene>
    <name evidence="2" type="ORF">CSA25_06260</name>
</gene>
<evidence type="ECO:0000313" key="2">
    <source>
        <dbReference type="EMBL" id="PIE62202.1"/>
    </source>
</evidence>
<sequence>MLNVRFKLKKLIITLTLTVLVFLTAGTVHAKTITQDLTAQITIDELITRTFTGQITMAAENNVFGVAVNDTVSWTTTYDMNAYRLDDHSLVIGEDSAYNLDVTIGNRTFDETEDEMYGPGNFGSPILYFAEDDVSIIGVSFLVIDSINGYRFDAFNNSFDIFELDSNGKMGSVFVKGTLGLAEVPIPSAVLLFAAGLAGLSRKNS</sequence>
<dbReference type="EMBL" id="PDTI01000057">
    <property type="protein sequence ID" value="PIE62202.1"/>
    <property type="molecule type" value="Genomic_DNA"/>
</dbReference>
<comment type="caution">
    <text evidence="2">The sequence shown here is derived from an EMBL/GenBank/DDBJ whole genome shotgun (WGS) entry which is preliminary data.</text>
</comment>
<reference evidence="2 3" key="1">
    <citation type="submission" date="2017-10" db="EMBL/GenBank/DDBJ databases">
        <title>Novel microbial diversity and functional potential in the marine mammal oral microbiome.</title>
        <authorList>
            <person name="Dudek N.K."/>
            <person name="Sun C.L."/>
            <person name="Burstein D."/>
            <person name="Kantor R.S."/>
            <person name="Aliaga Goltsman D.S."/>
            <person name="Bik E.M."/>
            <person name="Thomas B.C."/>
            <person name="Banfield J.F."/>
            <person name="Relman D.A."/>
        </authorList>
    </citation>
    <scope>NUCLEOTIDE SEQUENCE [LARGE SCALE GENOMIC DNA]</scope>
    <source>
        <strain evidence="2">DOLJORAL78_47_202</strain>
    </source>
</reference>
<dbReference type="AlphaFoldDB" id="A0A2G6MQJ0"/>
<evidence type="ECO:0000313" key="3">
    <source>
        <dbReference type="Proteomes" id="UP000231203"/>
    </source>
</evidence>
<feature type="signal peptide" evidence="1">
    <location>
        <begin position="1"/>
        <end position="30"/>
    </location>
</feature>
<name>A0A2G6MQJ0_9BACT</name>